<reference evidence="2 3" key="1">
    <citation type="submission" date="2021-07" db="EMBL/GenBank/DDBJ databases">
        <title>Karlodiniumbacter phycospheric gen. nov., sp. nov., a phycosphere bacterium isolated from karlodinium veneficum.</title>
        <authorList>
            <person name="Peng Y."/>
            <person name="Jiang L."/>
            <person name="Lee J."/>
        </authorList>
    </citation>
    <scope>NUCLEOTIDE SEQUENCE</scope>
    <source>
        <strain evidence="2 3">N5</strain>
    </source>
</reference>
<dbReference type="EMBL" id="JAIMBW010000001">
    <property type="protein sequence ID" value="MBY4895096.1"/>
    <property type="molecule type" value="Genomic_DNA"/>
</dbReference>
<feature type="transmembrane region" description="Helical" evidence="1">
    <location>
        <begin position="133"/>
        <end position="154"/>
    </location>
</feature>
<feature type="transmembrane region" description="Helical" evidence="1">
    <location>
        <begin position="166"/>
        <end position="183"/>
    </location>
</feature>
<accession>A0A975TUV9</accession>
<dbReference type="Proteomes" id="UP000693972">
    <property type="component" value="Unassembled WGS sequence"/>
</dbReference>
<name>A0A975TUV9_9RHOB</name>
<feature type="transmembrane region" description="Helical" evidence="1">
    <location>
        <begin position="41"/>
        <end position="63"/>
    </location>
</feature>
<feature type="transmembrane region" description="Helical" evidence="1">
    <location>
        <begin position="70"/>
        <end position="94"/>
    </location>
</feature>
<evidence type="ECO:0000256" key="1">
    <source>
        <dbReference type="SAM" id="Phobius"/>
    </source>
</evidence>
<dbReference type="EMBL" id="CP078073">
    <property type="protein sequence ID" value="QXL87700.1"/>
    <property type="molecule type" value="Genomic_DNA"/>
</dbReference>
<keyword evidence="1" id="KW-0812">Transmembrane</keyword>
<keyword evidence="1" id="KW-0472">Membrane</keyword>
<keyword evidence="1" id="KW-1133">Transmembrane helix</keyword>
<feature type="transmembrane region" description="Helical" evidence="1">
    <location>
        <begin position="106"/>
        <end position="126"/>
    </location>
</feature>
<sequence>MSEIRKSVLWAIAIALLSGTFSAVTLDPFMQVIEDSGLDDLAGLLGSFALTAGLSFGLCGAAFTLWRKKVGIGAGAVFVVASMIGMASAVYVAILGYDNATGSFLLPYTLGSPVGALILAVPFAFLGKFATPWRTIALATALPMLWAVGVGAFLNGDAALNASGLATLYIGWQALFLGVFAAARRA</sequence>
<organism evidence="2">
    <name type="scientific">Gymnodinialimonas phycosphaerae</name>
    <dbReference type="NCBI Taxonomy" id="2841589"/>
    <lineage>
        <taxon>Bacteria</taxon>
        <taxon>Pseudomonadati</taxon>
        <taxon>Pseudomonadota</taxon>
        <taxon>Alphaproteobacteria</taxon>
        <taxon>Rhodobacterales</taxon>
        <taxon>Paracoccaceae</taxon>
        <taxon>Gymnodinialimonas</taxon>
    </lineage>
</organism>
<dbReference type="AlphaFoldDB" id="A0A975TUV9"/>
<evidence type="ECO:0000313" key="3">
    <source>
        <dbReference type="Proteomes" id="UP000693972"/>
    </source>
</evidence>
<dbReference type="RefSeq" id="WP_257894555.1">
    <property type="nucleotide sequence ID" value="NZ_JAIMBW010000001.1"/>
</dbReference>
<protein>
    <submittedName>
        <fullName evidence="2">Uncharacterized protein</fullName>
    </submittedName>
</protein>
<evidence type="ECO:0000313" key="2">
    <source>
        <dbReference type="EMBL" id="QXL87700.1"/>
    </source>
</evidence>
<proteinExistence type="predicted"/>
<keyword evidence="3" id="KW-1185">Reference proteome</keyword>
<gene>
    <name evidence="2" type="ORF">KUL25_20235</name>
</gene>